<dbReference type="NCBIfam" id="TIGR03057">
    <property type="entry name" value="xxxLxxG_by_4"/>
    <property type="match status" value="1"/>
</dbReference>
<dbReference type="OrthoDB" id="9815841at2"/>
<evidence type="ECO:0000313" key="3">
    <source>
        <dbReference type="Proteomes" id="UP000077881"/>
    </source>
</evidence>
<dbReference type="EMBL" id="LDJR01000011">
    <property type="protein sequence ID" value="OAK75580.1"/>
    <property type="molecule type" value="Genomic_DNA"/>
</dbReference>
<dbReference type="PATRIC" id="fig|217031.6.peg.391"/>
<evidence type="ECO:0000256" key="1">
    <source>
        <dbReference type="SAM" id="SignalP"/>
    </source>
</evidence>
<organism evidence="2 3">
    <name type="scientific">Lederbergia galactosidilytica</name>
    <dbReference type="NCBI Taxonomy" id="217031"/>
    <lineage>
        <taxon>Bacteria</taxon>
        <taxon>Bacillati</taxon>
        <taxon>Bacillota</taxon>
        <taxon>Bacilli</taxon>
        <taxon>Bacillales</taxon>
        <taxon>Bacillaceae</taxon>
        <taxon>Lederbergia</taxon>
    </lineage>
</organism>
<dbReference type="InterPro" id="IPR023908">
    <property type="entry name" value="xxxLxxG_rpt"/>
</dbReference>
<sequence length="604" mass="65842">MRHKQLAAVMMGTFLVFGSLPFSVLAKDNDNEEGKYATKDEAIYGKLEANGDLQDMYVVNTFHDAKPGTIIDHGNYTDVRNLSNLLDIEQMNDGKVRFQVEKGDDNFYYQGTIEHRPLPWNIEITYMLDGKKIDPHELAGKSGSLELRIKTSGNDDADPAFFENYMMQISLTLDPINFAQIQAPDANKAKSGKDTMLTFTIMPKKEETFIVSADVTDFELDPINISATPAAIPFDDPDLGDMKGDMKSLSDAIKKINDGVGDLQGGISDLNSGATELSTGSSSYMNGINQLNQSSGKLVGGSSEVQKALQQVAGALQNAPNETPDIDDLKQLPEGLRALADGLNETANGLDELGDNYNKAYSNLAEAINGIPNNNITKDQIEELLKSDVDQEVVNQLLDSYESAQKTKGTYESVKPVFDAVTGTLDNVSSAVRKMGDEANSTAAEVENGLDNVDGLDQLGDLQSGISELASQYQTFHQGLVEYTNGVSNLAANYPGIDKGIKGLASGTASLEKGAGALQDGTEELEGETSDLPNEMQSELDKMLEEYDTSDFEPISFVSKENKNIDVVQFALQTEAIKVEESEDIEETKVEKQGLWERFLDLFR</sequence>
<dbReference type="RefSeq" id="WP_064467546.1">
    <property type="nucleotide sequence ID" value="NZ_LDJR01000011.1"/>
</dbReference>
<dbReference type="STRING" id="217031.ABB05_01820"/>
<keyword evidence="1" id="KW-0732">Signal</keyword>
<feature type="signal peptide" evidence="1">
    <location>
        <begin position="1"/>
        <end position="26"/>
    </location>
</feature>
<reference evidence="2 3" key="1">
    <citation type="submission" date="2015-05" db="EMBL/GenBank/DDBJ databases">
        <title>Comparison of genome.</title>
        <authorList>
            <person name="Zheng Z."/>
            <person name="Sun M."/>
        </authorList>
    </citation>
    <scope>NUCLEOTIDE SEQUENCE [LARGE SCALE GENOMIC DNA]</scope>
    <source>
        <strain evidence="2 3">G25-74</strain>
    </source>
</reference>
<feature type="chain" id="PRO_5008081420" evidence="1">
    <location>
        <begin position="27"/>
        <end position="604"/>
    </location>
</feature>
<accession>A0A178A801</accession>
<dbReference type="AlphaFoldDB" id="A0A178A801"/>
<protein>
    <submittedName>
        <fullName evidence="2">X-X-X-Leu-X-X-Gly heptad repeat-containing protein</fullName>
    </submittedName>
</protein>
<comment type="caution">
    <text evidence="2">The sequence shown here is derived from an EMBL/GenBank/DDBJ whole genome shotgun (WGS) entry which is preliminary data.</text>
</comment>
<dbReference type="Gene3D" id="1.10.287.950">
    <property type="entry name" value="Methyl-accepting chemotaxis protein"/>
    <property type="match status" value="2"/>
</dbReference>
<dbReference type="Proteomes" id="UP000077881">
    <property type="component" value="Unassembled WGS sequence"/>
</dbReference>
<name>A0A178A801_9BACI</name>
<proteinExistence type="predicted"/>
<keyword evidence="3" id="KW-1185">Reference proteome</keyword>
<gene>
    <name evidence="2" type="ORF">ABB05_01820</name>
</gene>
<evidence type="ECO:0000313" key="2">
    <source>
        <dbReference type="EMBL" id="OAK75580.1"/>
    </source>
</evidence>